<keyword evidence="2" id="KW-0732">Signal</keyword>
<sequence>MKTALALLLAVFSTAAMAKLPPPSPEAQAKAAEAAARTAWTGKVDGYKLCQAQNKTAAAYFASARAAGKSVHEPASTPPCADPGPFVYTPPEAKPLEAAGAHSPSETAKAPHNTAAPDAATPKQ</sequence>
<gene>
    <name evidence="3" type="ORF">EV675_2121</name>
</gene>
<evidence type="ECO:0000256" key="2">
    <source>
        <dbReference type="SAM" id="SignalP"/>
    </source>
</evidence>
<evidence type="ECO:0000313" key="3">
    <source>
        <dbReference type="EMBL" id="RZS86087.1"/>
    </source>
</evidence>
<reference evidence="3 4" key="1">
    <citation type="submission" date="2019-02" db="EMBL/GenBank/DDBJ databases">
        <title>Genomic Encyclopedia of Type Strains, Phase IV (KMG-IV): sequencing the most valuable type-strain genomes for metagenomic binning, comparative biology and taxonomic classification.</title>
        <authorList>
            <person name="Goeker M."/>
        </authorList>
    </citation>
    <scope>NUCLEOTIDE SEQUENCE [LARGE SCALE GENOMIC DNA]</scope>
    <source>
        <strain evidence="3 4">K24</strain>
    </source>
</reference>
<dbReference type="Proteomes" id="UP000292445">
    <property type="component" value="Unassembled WGS sequence"/>
</dbReference>
<feature type="chain" id="PRO_5020389539" evidence="2">
    <location>
        <begin position="19"/>
        <end position="124"/>
    </location>
</feature>
<protein>
    <submittedName>
        <fullName evidence="3">Uncharacterized protein</fullName>
    </submittedName>
</protein>
<feature type="region of interest" description="Disordered" evidence="1">
    <location>
        <begin position="71"/>
        <end position="124"/>
    </location>
</feature>
<organism evidence="3 4">
    <name type="scientific">Pigmentiphaga kullae</name>
    <dbReference type="NCBI Taxonomy" id="151784"/>
    <lineage>
        <taxon>Bacteria</taxon>
        <taxon>Pseudomonadati</taxon>
        <taxon>Pseudomonadota</taxon>
        <taxon>Betaproteobacteria</taxon>
        <taxon>Burkholderiales</taxon>
        <taxon>Alcaligenaceae</taxon>
        <taxon>Pigmentiphaga</taxon>
    </lineage>
</organism>
<feature type="signal peptide" evidence="2">
    <location>
        <begin position="1"/>
        <end position="18"/>
    </location>
</feature>
<proteinExistence type="predicted"/>
<evidence type="ECO:0000256" key="1">
    <source>
        <dbReference type="SAM" id="MobiDB-lite"/>
    </source>
</evidence>
<dbReference type="AlphaFoldDB" id="A0A4V2F421"/>
<accession>A0A4V2F421</accession>
<evidence type="ECO:0000313" key="4">
    <source>
        <dbReference type="Proteomes" id="UP000292445"/>
    </source>
</evidence>
<dbReference type="OrthoDB" id="8929716at2"/>
<dbReference type="EMBL" id="SGXC01000001">
    <property type="protein sequence ID" value="RZS86087.1"/>
    <property type="molecule type" value="Genomic_DNA"/>
</dbReference>
<keyword evidence="4" id="KW-1185">Reference proteome</keyword>
<comment type="caution">
    <text evidence="3">The sequence shown here is derived from an EMBL/GenBank/DDBJ whole genome shotgun (WGS) entry which is preliminary data.</text>
</comment>
<dbReference type="RefSeq" id="WP_130357209.1">
    <property type="nucleotide sequence ID" value="NZ_SGXC01000001.1"/>
</dbReference>
<name>A0A4V2F421_9BURK</name>